<comment type="pathway">
    <text evidence="3">Amino-acid biosynthesis; L-leucine biosynthesis; L-leucine from 3-methyl-2-oxobutanoate: step 4/4.</text>
</comment>
<dbReference type="EC" id="2.6.1.42" evidence="5"/>
<dbReference type="InterPro" id="IPR001544">
    <property type="entry name" value="Aminotrans_IV"/>
</dbReference>
<evidence type="ECO:0000256" key="1">
    <source>
        <dbReference type="ARBA" id="ARBA00004824"/>
    </source>
</evidence>
<comment type="pathway">
    <text evidence="2">Amino-acid biosynthesis; L-valine biosynthesis; L-valine from pyruvate: step 4/4.</text>
</comment>
<evidence type="ECO:0000313" key="9">
    <source>
        <dbReference type="EMBL" id="AKJ30091.1"/>
    </source>
</evidence>
<dbReference type="EMBL" id="CP011371">
    <property type="protein sequence ID" value="AKJ30091.1"/>
    <property type="molecule type" value="Genomic_DNA"/>
</dbReference>
<evidence type="ECO:0000256" key="3">
    <source>
        <dbReference type="ARBA" id="ARBA00005072"/>
    </source>
</evidence>
<dbReference type="InterPro" id="IPR050571">
    <property type="entry name" value="Class-IV_PLP-Dep_Aminotrnsfr"/>
</dbReference>
<sequence length="280" mass="30352">MRLMATEVTAEGPPHSFLLWHGTRQGLEPTPTQAGEVRVIDSWLVDEGRVRALSAHAARFRASCAALAPALGNEVDAFFAALAEWLPERGRWFPRAELVWIDAAPRLRLWVRPAPARGLSVRLWVAPEPDQRVHPTIKGPDLPYLTQLRQAAVEQGADEALLQTASGHLLEGASSSLMWWREGDVLCTPPQAGVLPSVTQAILLDLAEAAGVTTDRSVSPQAAELADNEVWVVNALHGIRPVTAWVGTAVSAGAATRAESWHRRLDELAVPLCRHSAAAR</sequence>
<proteinExistence type="inferred from homology"/>
<dbReference type="KEGG" id="pbh:AAW51_3400"/>
<dbReference type="InterPro" id="IPR043132">
    <property type="entry name" value="BCAT-like_C"/>
</dbReference>
<evidence type="ECO:0000256" key="7">
    <source>
        <dbReference type="ARBA" id="ARBA00048798"/>
    </source>
</evidence>
<comment type="catalytic activity">
    <reaction evidence="7">
        <text>L-isoleucine + 2-oxoglutarate = (S)-3-methyl-2-oxopentanoate + L-glutamate</text>
        <dbReference type="Rhea" id="RHEA:24801"/>
        <dbReference type="ChEBI" id="CHEBI:16810"/>
        <dbReference type="ChEBI" id="CHEBI:29985"/>
        <dbReference type="ChEBI" id="CHEBI:35146"/>
        <dbReference type="ChEBI" id="CHEBI:58045"/>
        <dbReference type="EC" id="2.6.1.42"/>
    </reaction>
</comment>
<name>A0A0G3BRT2_9BURK</name>
<dbReference type="SUPFAM" id="SSF56752">
    <property type="entry name" value="D-aminoacid aminotransferase-like PLP-dependent enzymes"/>
    <property type="match status" value="1"/>
</dbReference>
<comment type="catalytic activity">
    <reaction evidence="6">
        <text>L-valine + 2-oxoglutarate = 3-methyl-2-oxobutanoate + L-glutamate</text>
        <dbReference type="Rhea" id="RHEA:24813"/>
        <dbReference type="ChEBI" id="CHEBI:11851"/>
        <dbReference type="ChEBI" id="CHEBI:16810"/>
        <dbReference type="ChEBI" id="CHEBI:29985"/>
        <dbReference type="ChEBI" id="CHEBI:57762"/>
        <dbReference type="EC" id="2.6.1.42"/>
    </reaction>
</comment>
<gene>
    <name evidence="9" type="ORF">AAW51_3400</name>
</gene>
<accession>A0A0G3BRT2</accession>
<evidence type="ECO:0000256" key="8">
    <source>
        <dbReference type="ARBA" id="ARBA00049229"/>
    </source>
</evidence>
<dbReference type="STRING" id="413882.AAW51_3400"/>
<dbReference type="Gene3D" id="3.20.10.10">
    <property type="entry name" value="D-amino Acid Aminotransferase, subunit A, domain 2"/>
    <property type="match status" value="1"/>
</dbReference>
<comment type="catalytic activity">
    <reaction evidence="8">
        <text>L-leucine + 2-oxoglutarate = 4-methyl-2-oxopentanoate + L-glutamate</text>
        <dbReference type="Rhea" id="RHEA:18321"/>
        <dbReference type="ChEBI" id="CHEBI:16810"/>
        <dbReference type="ChEBI" id="CHEBI:17865"/>
        <dbReference type="ChEBI" id="CHEBI:29985"/>
        <dbReference type="ChEBI" id="CHEBI:57427"/>
        <dbReference type="EC" id="2.6.1.42"/>
    </reaction>
</comment>
<dbReference type="PATRIC" id="fig|413882.6.peg.3549"/>
<reference evidence="9 10" key="1">
    <citation type="submission" date="2015-05" db="EMBL/GenBank/DDBJ databases">
        <authorList>
            <person name="Tang B."/>
            <person name="Yu Y."/>
        </authorList>
    </citation>
    <scope>NUCLEOTIDE SEQUENCE [LARGE SCALE GENOMIC DNA]</scope>
    <source>
        <strain evidence="9 10">DSM 7029</strain>
    </source>
</reference>
<dbReference type="GO" id="GO:0004084">
    <property type="term" value="F:branched-chain-amino-acid transaminase activity"/>
    <property type="evidence" value="ECO:0007669"/>
    <property type="project" value="UniProtKB-EC"/>
</dbReference>
<evidence type="ECO:0000256" key="6">
    <source>
        <dbReference type="ARBA" id="ARBA00048212"/>
    </source>
</evidence>
<comment type="pathway">
    <text evidence="1">Amino-acid biosynthesis; L-isoleucine biosynthesis; L-isoleucine from 2-oxobutanoate: step 4/4.</text>
</comment>
<dbReference type="PANTHER" id="PTHR42743:SF11">
    <property type="entry name" value="AMINODEOXYCHORISMATE LYASE"/>
    <property type="match status" value="1"/>
</dbReference>
<keyword evidence="9" id="KW-0032">Aminotransferase</keyword>
<dbReference type="Proteomes" id="UP000035352">
    <property type="component" value="Chromosome"/>
</dbReference>
<protein>
    <recommendedName>
        <fullName evidence="5">branched-chain-amino-acid transaminase</fullName>
        <ecNumber evidence="5">2.6.1.42</ecNumber>
    </recommendedName>
</protein>
<organism evidence="9 10">
    <name type="scientific">Caldimonas brevitalea</name>
    <dbReference type="NCBI Taxonomy" id="413882"/>
    <lineage>
        <taxon>Bacteria</taxon>
        <taxon>Pseudomonadati</taxon>
        <taxon>Pseudomonadota</taxon>
        <taxon>Betaproteobacteria</taxon>
        <taxon>Burkholderiales</taxon>
        <taxon>Sphaerotilaceae</taxon>
        <taxon>Caldimonas</taxon>
    </lineage>
</organism>
<dbReference type="PANTHER" id="PTHR42743">
    <property type="entry name" value="AMINO-ACID AMINOTRANSFERASE"/>
    <property type="match status" value="1"/>
</dbReference>
<dbReference type="InterPro" id="IPR036038">
    <property type="entry name" value="Aminotransferase-like"/>
</dbReference>
<comment type="similarity">
    <text evidence="4">Belongs to the class-IV pyridoxal-phosphate-dependent aminotransferase family.</text>
</comment>
<dbReference type="Pfam" id="PF01063">
    <property type="entry name" value="Aminotran_4"/>
    <property type="match status" value="1"/>
</dbReference>
<evidence type="ECO:0000256" key="2">
    <source>
        <dbReference type="ARBA" id="ARBA00004931"/>
    </source>
</evidence>
<evidence type="ECO:0000256" key="5">
    <source>
        <dbReference type="ARBA" id="ARBA00013053"/>
    </source>
</evidence>
<keyword evidence="9" id="KW-0808">Transferase</keyword>
<keyword evidence="10" id="KW-1185">Reference proteome</keyword>
<evidence type="ECO:0000256" key="4">
    <source>
        <dbReference type="ARBA" id="ARBA00009320"/>
    </source>
</evidence>
<evidence type="ECO:0000313" key="10">
    <source>
        <dbReference type="Proteomes" id="UP000035352"/>
    </source>
</evidence>
<dbReference type="AlphaFoldDB" id="A0A0G3BRT2"/>
<dbReference type="GO" id="GO:0046394">
    <property type="term" value="P:carboxylic acid biosynthetic process"/>
    <property type="evidence" value="ECO:0007669"/>
    <property type="project" value="UniProtKB-ARBA"/>
</dbReference>